<name>A0ABQ4SMD7_9HYPH</name>
<proteinExistence type="predicted"/>
<comment type="caution">
    <text evidence="1">The sequence shown here is derived from an EMBL/GenBank/DDBJ whole genome shotgun (WGS) entry which is preliminary data.</text>
</comment>
<dbReference type="Proteomes" id="UP001055153">
    <property type="component" value="Unassembled WGS sequence"/>
</dbReference>
<keyword evidence="2" id="KW-1185">Reference proteome</keyword>
<evidence type="ECO:0000313" key="2">
    <source>
        <dbReference type="Proteomes" id="UP001055153"/>
    </source>
</evidence>
<reference evidence="1" key="1">
    <citation type="journal article" date="2021" name="Front. Microbiol.">
        <title>Comprehensive Comparative Genomics and Phenotyping of Methylobacterium Species.</title>
        <authorList>
            <person name="Alessa O."/>
            <person name="Ogura Y."/>
            <person name="Fujitani Y."/>
            <person name="Takami H."/>
            <person name="Hayashi T."/>
            <person name="Sahin N."/>
            <person name="Tani A."/>
        </authorList>
    </citation>
    <scope>NUCLEOTIDE SEQUENCE</scope>
    <source>
        <strain evidence="1">DSM 17168</strain>
    </source>
</reference>
<evidence type="ECO:0000313" key="1">
    <source>
        <dbReference type="EMBL" id="GJE04312.1"/>
    </source>
</evidence>
<reference evidence="1" key="2">
    <citation type="submission" date="2021-08" db="EMBL/GenBank/DDBJ databases">
        <authorList>
            <person name="Tani A."/>
            <person name="Ola A."/>
            <person name="Ogura Y."/>
            <person name="Katsura K."/>
            <person name="Hayashi T."/>
        </authorList>
    </citation>
    <scope>NUCLEOTIDE SEQUENCE</scope>
    <source>
        <strain evidence="1">DSM 17168</strain>
    </source>
</reference>
<organism evidence="1 2">
    <name type="scientific">Methylobacterium isbiliense</name>
    <dbReference type="NCBI Taxonomy" id="315478"/>
    <lineage>
        <taxon>Bacteria</taxon>
        <taxon>Pseudomonadati</taxon>
        <taxon>Pseudomonadota</taxon>
        <taxon>Alphaproteobacteria</taxon>
        <taxon>Hyphomicrobiales</taxon>
        <taxon>Methylobacteriaceae</taxon>
        <taxon>Methylobacterium</taxon>
    </lineage>
</organism>
<protein>
    <submittedName>
        <fullName evidence="1">Uncharacterized protein</fullName>
    </submittedName>
</protein>
<dbReference type="EMBL" id="BPQQ01000111">
    <property type="protein sequence ID" value="GJE04312.1"/>
    <property type="molecule type" value="Genomic_DNA"/>
</dbReference>
<accession>A0ABQ4SMD7</accession>
<dbReference type="RefSeq" id="WP_238241674.1">
    <property type="nucleotide sequence ID" value="NZ_BPQQ01000111.1"/>
</dbReference>
<sequence>MRTYALAFAEVLFACVPDGEDIDHILEGEACVGCAGNDPGEVRVVRGLTLTARLAASDEVVWCAGPDGDLLDESGRAYPYAVRRERWPERG</sequence>
<gene>
    <name evidence="1" type="ORF">GMJLKIPL_6273</name>
</gene>